<dbReference type="RefSeq" id="XP_047755155.1">
    <property type="nucleotide sequence ID" value="XM_047899332.1"/>
</dbReference>
<organism evidence="2 3">
    <name type="scientific">Passalora fulva</name>
    <name type="common">Tomato leaf mold</name>
    <name type="synonym">Cladosporium fulvum</name>
    <dbReference type="NCBI Taxonomy" id="5499"/>
    <lineage>
        <taxon>Eukaryota</taxon>
        <taxon>Fungi</taxon>
        <taxon>Dikarya</taxon>
        <taxon>Ascomycota</taxon>
        <taxon>Pezizomycotina</taxon>
        <taxon>Dothideomycetes</taxon>
        <taxon>Dothideomycetidae</taxon>
        <taxon>Mycosphaerellales</taxon>
        <taxon>Mycosphaerellaceae</taxon>
        <taxon>Fulvia</taxon>
    </lineage>
</organism>
<evidence type="ECO:0000313" key="3">
    <source>
        <dbReference type="Proteomes" id="UP000756132"/>
    </source>
</evidence>
<evidence type="ECO:0000256" key="1">
    <source>
        <dbReference type="SAM" id="MobiDB-lite"/>
    </source>
</evidence>
<dbReference type="EMBL" id="CP090163">
    <property type="protein sequence ID" value="UJO10789.1"/>
    <property type="molecule type" value="Genomic_DNA"/>
</dbReference>
<dbReference type="AlphaFoldDB" id="A0A9Q8L4S5"/>
<accession>A0A9Q8L4S5</accession>
<feature type="region of interest" description="Disordered" evidence="1">
    <location>
        <begin position="170"/>
        <end position="204"/>
    </location>
</feature>
<reference evidence="2" key="1">
    <citation type="submission" date="2021-12" db="EMBL/GenBank/DDBJ databases">
        <authorList>
            <person name="Zaccaron A."/>
            <person name="Stergiopoulos I."/>
        </authorList>
    </citation>
    <scope>NUCLEOTIDE SEQUENCE</scope>
    <source>
        <strain evidence="2">Race5_Kim</strain>
    </source>
</reference>
<reference evidence="2" key="2">
    <citation type="journal article" date="2022" name="Microb. Genom.">
        <title>A chromosome-scale genome assembly of the tomato pathogen Cladosporium fulvum reveals a compartmentalized genome architecture and the presence of a dispensable chromosome.</title>
        <authorList>
            <person name="Zaccaron A.Z."/>
            <person name="Chen L.H."/>
            <person name="Samaras A."/>
            <person name="Stergiopoulos I."/>
        </authorList>
    </citation>
    <scope>NUCLEOTIDE SEQUENCE</scope>
    <source>
        <strain evidence="2">Race5_Kim</strain>
    </source>
</reference>
<keyword evidence="3" id="KW-1185">Reference proteome</keyword>
<proteinExistence type="predicted"/>
<dbReference type="GeneID" id="71980062"/>
<gene>
    <name evidence="2" type="ORF">CLAFUR5_00184</name>
</gene>
<name>A0A9Q8L4S5_PASFU</name>
<dbReference type="OrthoDB" id="10573649at2759"/>
<feature type="compositionally biased region" description="Basic residues" evidence="1">
    <location>
        <begin position="189"/>
        <end position="204"/>
    </location>
</feature>
<evidence type="ECO:0000313" key="2">
    <source>
        <dbReference type="EMBL" id="UJO10789.1"/>
    </source>
</evidence>
<dbReference type="KEGG" id="ffu:CLAFUR5_00184"/>
<sequence>MYKTHSVFSVTSHSAKASKSANATSQMSDMSTSEATSGIDWNKYPLMRLTIRLLHEDFPNMSATERIKIFNAIFTYELIAECGFEDGITDKNWETIATEWRGRNKSKNKASWDEITKWPRIGEEGERFKQLREQVHEQAKEMGHVFLPVYNSNDGVGAVAGRGIRVPIKTKQSVQDESSSEDEVEQKQKPKKKKKKKKKTKVVR</sequence>
<dbReference type="Proteomes" id="UP000756132">
    <property type="component" value="Chromosome 1"/>
</dbReference>
<protein>
    <submittedName>
        <fullName evidence="2">Uncharacterized protein</fullName>
    </submittedName>
</protein>